<evidence type="ECO:0000313" key="3">
    <source>
        <dbReference type="Proteomes" id="UP000474957"/>
    </source>
</evidence>
<protein>
    <submittedName>
        <fullName evidence="2">Uncharacterized protein</fullName>
    </submittedName>
</protein>
<keyword evidence="3" id="KW-1185">Reference proteome</keyword>
<proteinExistence type="predicted"/>
<feature type="compositionally biased region" description="Gly residues" evidence="1">
    <location>
        <begin position="412"/>
        <end position="427"/>
    </location>
</feature>
<name>A0A6L5Z1W1_9RHOB</name>
<evidence type="ECO:0000313" key="2">
    <source>
        <dbReference type="EMBL" id="MSU90527.1"/>
    </source>
</evidence>
<evidence type="ECO:0000256" key="1">
    <source>
        <dbReference type="SAM" id="MobiDB-lite"/>
    </source>
</evidence>
<sequence length="468" mass="52396">MKLILHIGTEKTGTTAFQIWMHENTQALRRQGVWYAQAFDVPNNRKLSVIARRPDEREDGFGFYGIQTEADHEAFRDRTLAAFARDVEAARAAGAHTYFVSSEHLHSRLRFQEMVDRTAGIVKPQFDAVEIVCFLRPQIDTALSLASTGARVGMHIDERFFERVKPGNPYYNYPALLERWANAFGEQAVTPVPFVREKRPVEYFKRRLGLDPQADYAPDRRINSTVDYRVVALMNALVRENATNKPRELHPMFRTFFIEELPCEEPLAVGQETAREIQARFDAQNRRLARLWPQISEQDLQPDWSRYGEGNFHKLETADYTPIVRHVIGRFNADLAMQRGRVSVMESRQAEAEGKLDLAIRHQKKAIAQVEQARAVDSMAKWADTQHGHYVDRLERLHALRAAASADPGGQAPSGGAAGGAAGGGAAAGKAAAPEDEETAAGRPGEPSAPPAPRGMLSLLRNLVPRRN</sequence>
<dbReference type="InterPro" id="IPR027417">
    <property type="entry name" value="P-loop_NTPase"/>
</dbReference>
<dbReference type="AlphaFoldDB" id="A0A6L5Z1W1"/>
<dbReference type="RefSeq" id="WP_154447021.1">
    <property type="nucleotide sequence ID" value="NZ_WIND01000010.1"/>
</dbReference>
<dbReference type="EMBL" id="WIND01000010">
    <property type="protein sequence ID" value="MSU90527.1"/>
    <property type="molecule type" value="Genomic_DNA"/>
</dbReference>
<comment type="caution">
    <text evidence="2">The sequence shown here is derived from an EMBL/GenBank/DDBJ whole genome shotgun (WGS) entry which is preliminary data.</text>
</comment>
<accession>A0A6L5Z1W1</accession>
<dbReference type="SUPFAM" id="SSF52540">
    <property type="entry name" value="P-loop containing nucleoside triphosphate hydrolases"/>
    <property type="match status" value="1"/>
</dbReference>
<feature type="region of interest" description="Disordered" evidence="1">
    <location>
        <begin position="404"/>
        <end position="468"/>
    </location>
</feature>
<gene>
    <name evidence="2" type="ORF">GE300_13025</name>
</gene>
<organism evidence="2 3">
    <name type="scientific">Halovulum marinum</name>
    <dbReference type="NCBI Taxonomy" id="2662447"/>
    <lineage>
        <taxon>Bacteria</taxon>
        <taxon>Pseudomonadati</taxon>
        <taxon>Pseudomonadota</taxon>
        <taxon>Alphaproteobacteria</taxon>
        <taxon>Rhodobacterales</taxon>
        <taxon>Paracoccaceae</taxon>
        <taxon>Halovulum</taxon>
    </lineage>
</organism>
<reference evidence="2 3" key="1">
    <citation type="submission" date="2019-10" db="EMBL/GenBank/DDBJ databases">
        <title>Cognatihalovulum marinum gen. nov. sp. nov., a new member of the family Rhodobacteraceae isolated from deep seawater of the Northwest Indian Ocean.</title>
        <authorList>
            <person name="Ruan C."/>
            <person name="Wang J."/>
            <person name="Zheng X."/>
            <person name="Song L."/>
            <person name="Zhu Y."/>
            <person name="Huang Y."/>
            <person name="Lu Z."/>
            <person name="Du W."/>
            <person name="Huang L."/>
            <person name="Dai X."/>
        </authorList>
    </citation>
    <scope>NUCLEOTIDE SEQUENCE [LARGE SCALE GENOMIC DNA]</scope>
    <source>
        <strain evidence="2 3">2CG4</strain>
    </source>
</reference>
<dbReference type="Proteomes" id="UP000474957">
    <property type="component" value="Unassembled WGS sequence"/>
</dbReference>